<feature type="non-terminal residue" evidence="2">
    <location>
        <position position="1"/>
    </location>
</feature>
<sequence length="497" mass="55389">SVRPVPAGVLDQCTICMEEQLFSQAFALLASGLNAGFDTNAPACVPPPQHLALASTLVVHPSMTTRTDDPDKHGAADHALKYLRQVVAMVGVESAGLREALQFGQSATMRSGRSKRAKTRRSDVAYESDEGEDTNRLRSHFAEKQSLGENAQDFWAVVGWAFNCSVKHKARWQRWQIWLQLMLDIIQRDFEGHGTIAGKPTTLSQTLFAQYMSTVGAGRNNMRRLMRAVLADGSEKSIREFGEIWKNETKPPKKQQESRPAKRPKLDLDNDEYGDYLENDSEDDTAETRSATSRSAAALRRRRRSRTPAHLETGPESEECENGFEDDTEVDAIEAFGGMEAIHLRQRFLAMFTAFSRIAPSLLGDTEELFSIFTEFIRPLPLPLFQQFVLPTTAYMSADLQTSLNEMLSRPLLGTNATQGLIDQREFESSFATCTATNASYVDNAKVSLLSESMLRALWTSGHLNNDLSRLKSLVEKGIQLRFDRAAADGRKKAGKK</sequence>
<organism evidence="2 3">
    <name type="scientific">Cercospora zeae-maydis SCOH1-5</name>
    <dbReference type="NCBI Taxonomy" id="717836"/>
    <lineage>
        <taxon>Eukaryota</taxon>
        <taxon>Fungi</taxon>
        <taxon>Dikarya</taxon>
        <taxon>Ascomycota</taxon>
        <taxon>Pezizomycotina</taxon>
        <taxon>Dothideomycetes</taxon>
        <taxon>Dothideomycetidae</taxon>
        <taxon>Mycosphaerellales</taxon>
        <taxon>Mycosphaerellaceae</taxon>
        <taxon>Cercospora</taxon>
    </lineage>
</organism>
<protein>
    <submittedName>
        <fullName evidence="2">Uncharacterized protein</fullName>
    </submittedName>
</protein>
<feature type="non-terminal residue" evidence="2">
    <location>
        <position position="497"/>
    </location>
</feature>
<name>A0A6A6FR73_9PEZI</name>
<dbReference type="Proteomes" id="UP000799539">
    <property type="component" value="Unassembled WGS sequence"/>
</dbReference>
<dbReference type="EMBL" id="ML992665">
    <property type="protein sequence ID" value="KAF2215800.1"/>
    <property type="molecule type" value="Genomic_DNA"/>
</dbReference>
<feature type="compositionally biased region" description="Acidic residues" evidence="1">
    <location>
        <begin position="315"/>
        <end position="324"/>
    </location>
</feature>
<evidence type="ECO:0000256" key="1">
    <source>
        <dbReference type="SAM" id="MobiDB-lite"/>
    </source>
</evidence>
<evidence type="ECO:0000313" key="3">
    <source>
        <dbReference type="Proteomes" id="UP000799539"/>
    </source>
</evidence>
<feature type="compositionally biased region" description="Low complexity" evidence="1">
    <location>
        <begin position="288"/>
        <end position="298"/>
    </location>
</feature>
<reference evidence="2" key="1">
    <citation type="journal article" date="2020" name="Stud. Mycol.">
        <title>101 Dothideomycetes genomes: a test case for predicting lifestyles and emergence of pathogens.</title>
        <authorList>
            <person name="Haridas S."/>
            <person name="Albert R."/>
            <person name="Binder M."/>
            <person name="Bloem J."/>
            <person name="Labutti K."/>
            <person name="Salamov A."/>
            <person name="Andreopoulos B."/>
            <person name="Baker S."/>
            <person name="Barry K."/>
            <person name="Bills G."/>
            <person name="Bluhm B."/>
            <person name="Cannon C."/>
            <person name="Castanera R."/>
            <person name="Culley D."/>
            <person name="Daum C."/>
            <person name="Ezra D."/>
            <person name="Gonzalez J."/>
            <person name="Henrissat B."/>
            <person name="Kuo A."/>
            <person name="Liang C."/>
            <person name="Lipzen A."/>
            <person name="Lutzoni F."/>
            <person name="Magnuson J."/>
            <person name="Mondo S."/>
            <person name="Nolan M."/>
            <person name="Ohm R."/>
            <person name="Pangilinan J."/>
            <person name="Park H.-J."/>
            <person name="Ramirez L."/>
            <person name="Alfaro M."/>
            <person name="Sun H."/>
            <person name="Tritt A."/>
            <person name="Yoshinaga Y."/>
            <person name="Zwiers L.-H."/>
            <person name="Turgeon B."/>
            <person name="Goodwin S."/>
            <person name="Spatafora J."/>
            <person name="Crous P."/>
            <person name="Grigoriev I."/>
        </authorList>
    </citation>
    <scope>NUCLEOTIDE SEQUENCE</scope>
    <source>
        <strain evidence="2">SCOH1-5</strain>
    </source>
</reference>
<feature type="compositionally biased region" description="Basic and acidic residues" evidence="1">
    <location>
        <begin position="243"/>
        <end position="268"/>
    </location>
</feature>
<proteinExistence type="predicted"/>
<feature type="region of interest" description="Disordered" evidence="1">
    <location>
        <begin position="243"/>
        <end position="324"/>
    </location>
</feature>
<accession>A0A6A6FR73</accession>
<dbReference type="OrthoDB" id="5411773at2759"/>
<feature type="region of interest" description="Disordered" evidence="1">
    <location>
        <begin position="108"/>
        <end position="134"/>
    </location>
</feature>
<evidence type="ECO:0000313" key="2">
    <source>
        <dbReference type="EMBL" id="KAF2215800.1"/>
    </source>
</evidence>
<gene>
    <name evidence="2" type="ORF">CERZMDRAFT_13566</name>
</gene>
<feature type="compositionally biased region" description="Acidic residues" evidence="1">
    <location>
        <begin position="269"/>
        <end position="285"/>
    </location>
</feature>
<keyword evidence="3" id="KW-1185">Reference proteome</keyword>
<dbReference type="AlphaFoldDB" id="A0A6A6FR73"/>